<dbReference type="InterPro" id="IPR006084">
    <property type="entry name" value="XPG/Rad2"/>
</dbReference>
<comment type="cofactor">
    <cofactor evidence="1">
        <name>Mg(2+)</name>
        <dbReference type="ChEBI" id="CHEBI:18420"/>
    </cofactor>
</comment>
<dbReference type="FunFam" id="1.10.150.20:FF:000011">
    <property type="entry name" value="exonuclease 1"/>
    <property type="match status" value="1"/>
</dbReference>
<evidence type="ECO:0000256" key="5">
    <source>
        <dbReference type="ARBA" id="ARBA00022723"/>
    </source>
</evidence>
<keyword evidence="11" id="KW-0238">DNA-binding</keyword>
<dbReference type="OrthoDB" id="26491at2759"/>
<dbReference type="Gene3D" id="3.40.50.1010">
    <property type="entry name" value="5'-nuclease"/>
    <property type="match status" value="1"/>
</dbReference>
<keyword evidence="7" id="KW-0378">Hydrolase</keyword>
<dbReference type="EMBL" id="JANBTX010000024">
    <property type="protein sequence ID" value="KAJ2689498.1"/>
    <property type="molecule type" value="Genomic_DNA"/>
</dbReference>
<reference evidence="17" key="1">
    <citation type="submission" date="2022-07" db="EMBL/GenBank/DDBJ databases">
        <title>Phylogenomic reconstructions and comparative analyses of Kickxellomycotina fungi.</title>
        <authorList>
            <person name="Reynolds N.K."/>
            <person name="Stajich J.E."/>
            <person name="Barry K."/>
            <person name="Grigoriev I.V."/>
            <person name="Crous P."/>
            <person name="Smith M.E."/>
        </authorList>
    </citation>
    <scope>NUCLEOTIDE SEQUENCE</scope>
    <source>
        <strain evidence="17">CBS 109367</strain>
    </source>
</reference>
<name>A0A9W8L5F3_9FUNG</name>
<comment type="similarity">
    <text evidence="3">Belongs to the XPG/RAD2 endonuclease family. EXO1 subfamily.</text>
</comment>
<evidence type="ECO:0000313" key="18">
    <source>
        <dbReference type="Proteomes" id="UP001151516"/>
    </source>
</evidence>
<evidence type="ECO:0000256" key="2">
    <source>
        <dbReference type="ARBA" id="ARBA00004123"/>
    </source>
</evidence>
<keyword evidence="6" id="KW-0227">DNA damage</keyword>
<feature type="domain" description="XPG N-terminal" evidence="16">
    <location>
        <begin position="1"/>
        <end position="99"/>
    </location>
</feature>
<dbReference type="Pfam" id="PF00867">
    <property type="entry name" value="XPG_I"/>
    <property type="match status" value="1"/>
</dbReference>
<dbReference type="SMART" id="SM00279">
    <property type="entry name" value="HhH2"/>
    <property type="match status" value="1"/>
</dbReference>
<evidence type="ECO:0000259" key="16">
    <source>
        <dbReference type="SMART" id="SM00485"/>
    </source>
</evidence>
<dbReference type="InterPro" id="IPR006086">
    <property type="entry name" value="XPG-I_dom"/>
</dbReference>
<keyword evidence="13" id="KW-0539">Nucleus</keyword>
<evidence type="ECO:0000256" key="8">
    <source>
        <dbReference type="ARBA" id="ARBA00022839"/>
    </source>
</evidence>
<dbReference type="SMART" id="SM00485">
    <property type="entry name" value="XPGN"/>
    <property type="match status" value="1"/>
</dbReference>
<evidence type="ECO:0000256" key="6">
    <source>
        <dbReference type="ARBA" id="ARBA00022763"/>
    </source>
</evidence>
<comment type="caution">
    <text evidence="17">The sequence shown here is derived from an EMBL/GenBank/DDBJ whole genome shotgun (WGS) entry which is preliminary data.</text>
</comment>
<keyword evidence="18" id="KW-1185">Reference proteome</keyword>
<evidence type="ECO:0000259" key="15">
    <source>
        <dbReference type="SMART" id="SM00484"/>
    </source>
</evidence>
<dbReference type="PRINTS" id="PR00853">
    <property type="entry name" value="XPGRADSUPER"/>
</dbReference>
<dbReference type="InterPro" id="IPR037315">
    <property type="entry name" value="EXO1_H3TH"/>
</dbReference>
<dbReference type="PANTHER" id="PTHR11081">
    <property type="entry name" value="FLAP ENDONUCLEASE FAMILY MEMBER"/>
    <property type="match status" value="1"/>
</dbReference>
<accession>A0A9W8L5F3</accession>
<evidence type="ECO:0000256" key="4">
    <source>
        <dbReference type="ARBA" id="ARBA00022722"/>
    </source>
</evidence>
<gene>
    <name evidence="17" type="ORF">IWW39_001410</name>
</gene>
<evidence type="ECO:0000256" key="7">
    <source>
        <dbReference type="ARBA" id="ARBA00022801"/>
    </source>
</evidence>
<dbReference type="AlphaFoldDB" id="A0A9W8L5F3"/>
<evidence type="ECO:0000256" key="1">
    <source>
        <dbReference type="ARBA" id="ARBA00001946"/>
    </source>
</evidence>
<dbReference type="CDD" id="cd09908">
    <property type="entry name" value="H3TH_EXO1"/>
    <property type="match status" value="1"/>
</dbReference>
<evidence type="ECO:0000256" key="13">
    <source>
        <dbReference type="ARBA" id="ARBA00023242"/>
    </source>
</evidence>
<feature type="region of interest" description="Disordered" evidence="14">
    <location>
        <begin position="565"/>
        <end position="584"/>
    </location>
</feature>
<dbReference type="InterPro" id="IPR044752">
    <property type="entry name" value="PIN-like_EXO1"/>
</dbReference>
<dbReference type="CDD" id="cd09857">
    <property type="entry name" value="PIN_EXO1"/>
    <property type="match status" value="1"/>
</dbReference>
<dbReference type="GO" id="GO:0003677">
    <property type="term" value="F:DNA binding"/>
    <property type="evidence" value="ECO:0007669"/>
    <property type="project" value="UniProtKB-KW"/>
</dbReference>
<evidence type="ECO:0000256" key="12">
    <source>
        <dbReference type="ARBA" id="ARBA00023204"/>
    </source>
</evidence>
<proteinExistence type="inferred from homology"/>
<dbReference type="InterPro" id="IPR036279">
    <property type="entry name" value="5-3_exonuclease_C_sf"/>
</dbReference>
<dbReference type="GO" id="GO:0006281">
    <property type="term" value="P:DNA repair"/>
    <property type="evidence" value="ECO:0007669"/>
    <property type="project" value="UniProtKB-KW"/>
</dbReference>
<dbReference type="GO" id="GO:0017108">
    <property type="term" value="F:5'-flap endonuclease activity"/>
    <property type="evidence" value="ECO:0007669"/>
    <property type="project" value="TreeGrafter"/>
</dbReference>
<dbReference type="InterPro" id="IPR029060">
    <property type="entry name" value="PIN-like_dom_sf"/>
</dbReference>
<evidence type="ECO:0000256" key="14">
    <source>
        <dbReference type="SAM" id="MobiDB-lite"/>
    </source>
</evidence>
<evidence type="ECO:0000313" key="17">
    <source>
        <dbReference type="EMBL" id="KAJ2689498.1"/>
    </source>
</evidence>
<dbReference type="InterPro" id="IPR006085">
    <property type="entry name" value="XPG_DNA_repair_N"/>
</dbReference>
<dbReference type="SMART" id="SM00484">
    <property type="entry name" value="XPGI"/>
    <property type="match status" value="1"/>
</dbReference>
<keyword evidence="8" id="KW-0269">Exonuclease</keyword>
<sequence length="630" mass="69583">MGISGLLPLLREAQRSGHVKEFSGQTVGVDSYIWLYKGAFSCASDLALNIPTTKYIGHFLSRARMLRHHGIDPLFVFDGGPLPSKLHTELERQRNRQERRQAAIKLWNQSKRKQAYELFQRCVEVTPAMAKAVIEVLGKEGFRCLVAPYEADAQLAFLERVGVITAAISEDSDLIVFGCRNVIFKMDQYGEATIFDRQRMMEARAVDIRGWSSEQVRRMCILSGCDYLPSVPGVGLKKAHRYVARSQDLVTAVQLMRADKLPVPLGYETEVERAELTFRYQRVYDPKNKCLAFVSPLGPDAPSVEDMPFIGVQLEPHVAHGIAVARLDPFTYLPFDTVSGVPVLPVKEPVKEPVKAAANKAAPVARARSLQSFWGVPKNNQNRPAPPPPTAAAEPVVVVESEVNVRFRNNDQHGELVATTQESRFFSKPPAASTEDLSAELTQVDLPLEPTQVADLPLEPTQVADTPAPPASQPMSQCETVVGDPTAELSMQAPMLLRSASSRRPPADARAISLFGQFTNKKDIPEYAKHPTYRKAPASTRVTRSSSGPRTPITQMLRRVSDRLPLQPVDDNRQSTWDSSPSAKRKSALGIIDEVKKFRYHASAPALATLLDDDIVDSSASDTENRAIST</sequence>
<dbReference type="Proteomes" id="UP001151516">
    <property type="component" value="Unassembled WGS sequence"/>
</dbReference>
<dbReference type="SUPFAM" id="SSF88723">
    <property type="entry name" value="PIN domain-like"/>
    <property type="match status" value="1"/>
</dbReference>
<keyword evidence="9" id="KW-0460">Magnesium</keyword>
<dbReference type="InterPro" id="IPR008918">
    <property type="entry name" value="HhH2"/>
</dbReference>
<dbReference type="PANTHER" id="PTHR11081:SF65">
    <property type="entry name" value="DNA DAMAGE-INDUCIBLE PROTEIN DIN7-RELATED"/>
    <property type="match status" value="1"/>
</dbReference>
<evidence type="ECO:0008006" key="19">
    <source>
        <dbReference type="Google" id="ProtNLM"/>
    </source>
</evidence>
<dbReference type="GO" id="GO:0005634">
    <property type="term" value="C:nucleus"/>
    <property type="evidence" value="ECO:0007669"/>
    <property type="project" value="UniProtKB-SubCell"/>
</dbReference>
<dbReference type="GO" id="GO:0046872">
    <property type="term" value="F:metal ion binding"/>
    <property type="evidence" value="ECO:0007669"/>
    <property type="project" value="UniProtKB-KW"/>
</dbReference>
<keyword evidence="12" id="KW-0234">DNA repair</keyword>
<comment type="subcellular location">
    <subcellularLocation>
        <location evidence="2">Nucleus</location>
    </subcellularLocation>
</comment>
<feature type="domain" description="XPG-I" evidence="15">
    <location>
        <begin position="138"/>
        <end position="206"/>
    </location>
</feature>
<keyword evidence="10" id="KW-0267">Excision nuclease</keyword>
<evidence type="ECO:0000256" key="3">
    <source>
        <dbReference type="ARBA" id="ARBA00010563"/>
    </source>
</evidence>
<dbReference type="FunFam" id="3.40.50.1010:FF:000002">
    <property type="entry name" value="Exonuclease 1, putative"/>
    <property type="match status" value="1"/>
</dbReference>
<evidence type="ECO:0000256" key="11">
    <source>
        <dbReference type="ARBA" id="ARBA00023125"/>
    </source>
</evidence>
<keyword evidence="5" id="KW-0479">Metal-binding</keyword>
<dbReference type="Pfam" id="PF00752">
    <property type="entry name" value="XPG_N"/>
    <property type="match status" value="1"/>
</dbReference>
<dbReference type="GO" id="GO:0035312">
    <property type="term" value="F:5'-3' DNA exonuclease activity"/>
    <property type="evidence" value="ECO:0007669"/>
    <property type="project" value="InterPro"/>
</dbReference>
<dbReference type="Gene3D" id="1.10.150.20">
    <property type="entry name" value="5' to 3' exonuclease, C-terminal subdomain"/>
    <property type="match status" value="1"/>
</dbReference>
<evidence type="ECO:0000256" key="10">
    <source>
        <dbReference type="ARBA" id="ARBA00022881"/>
    </source>
</evidence>
<keyword evidence="4" id="KW-0540">Nuclease</keyword>
<dbReference type="SUPFAM" id="SSF47807">
    <property type="entry name" value="5' to 3' exonuclease, C-terminal subdomain"/>
    <property type="match status" value="1"/>
</dbReference>
<organism evidence="17 18">
    <name type="scientific">Coemansia spiralis</name>
    <dbReference type="NCBI Taxonomy" id="417178"/>
    <lineage>
        <taxon>Eukaryota</taxon>
        <taxon>Fungi</taxon>
        <taxon>Fungi incertae sedis</taxon>
        <taxon>Zoopagomycota</taxon>
        <taxon>Kickxellomycotina</taxon>
        <taxon>Kickxellomycetes</taxon>
        <taxon>Kickxellales</taxon>
        <taxon>Kickxellaceae</taxon>
        <taxon>Coemansia</taxon>
    </lineage>
</organism>
<evidence type="ECO:0000256" key="9">
    <source>
        <dbReference type="ARBA" id="ARBA00022842"/>
    </source>
</evidence>
<protein>
    <recommendedName>
        <fullName evidence="19">Exonuclease 1</fullName>
    </recommendedName>
</protein>